<keyword evidence="4" id="KW-0378">Hydrolase</keyword>
<protein>
    <submittedName>
        <fullName evidence="8">NLP/P60</fullName>
    </submittedName>
</protein>
<reference evidence="8 9" key="1">
    <citation type="submission" date="2006-02" db="EMBL/GenBank/DDBJ databases">
        <authorList>
            <person name="Waterbury J."/>
            <person name="Ferriera S."/>
            <person name="Johnson J."/>
            <person name="Kravitz S."/>
            <person name="Halpern A."/>
            <person name="Remington K."/>
            <person name="Beeson K."/>
            <person name="Tran B."/>
            <person name="Rogers Y.-H."/>
            <person name="Friedman R."/>
            <person name="Venter J.C."/>
        </authorList>
    </citation>
    <scope>NUCLEOTIDE SEQUENCE [LARGE SCALE GENOMIC DNA]</scope>
    <source>
        <strain evidence="8 9">Nb-231</strain>
    </source>
</reference>
<name>A4BN12_9GAMM</name>
<dbReference type="Pfam" id="PF00877">
    <property type="entry name" value="NLPC_P60"/>
    <property type="match status" value="1"/>
</dbReference>
<comment type="caution">
    <text evidence="8">The sequence shown here is derived from an EMBL/GenBank/DDBJ whole genome shotgun (WGS) entry which is preliminary data.</text>
</comment>
<dbReference type="InterPro" id="IPR000064">
    <property type="entry name" value="NLP_P60_dom"/>
</dbReference>
<dbReference type="HOGENOM" id="CLU_016043_9_3_6"/>
<evidence type="ECO:0000313" key="8">
    <source>
        <dbReference type="EMBL" id="EAR22611.1"/>
    </source>
</evidence>
<dbReference type="eggNOG" id="COG0791">
    <property type="taxonomic scope" value="Bacteria"/>
</dbReference>
<dbReference type="SUPFAM" id="SSF54001">
    <property type="entry name" value="Cysteine proteinases"/>
    <property type="match status" value="1"/>
</dbReference>
<organism evidence="8 9">
    <name type="scientific">Nitrococcus mobilis Nb-231</name>
    <dbReference type="NCBI Taxonomy" id="314278"/>
    <lineage>
        <taxon>Bacteria</taxon>
        <taxon>Pseudomonadati</taxon>
        <taxon>Pseudomonadota</taxon>
        <taxon>Gammaproteobacteria</taxon>
        <taxon>Chromatiales</taxon>
        <taxon>Ectothiorhodospiraceae</taxon>
        <taxon>Nitrococcus</taxon>
    </lineage>
</organism>
<accession>A4BN12</accession>
<evidence type="ECO:0000259" key="7">
    <source>
        <dbReference type="PROSITE" id="PS51935"/>
    </source>
</evidence>
<feature type="compositionally biased region" description="Polar residues" evidence="6">
    <location>
        <begin position="14"/>
        <end position="28"/>
    </location>
</feature>
<evidence type="ECO:0000256" key="2">
    <source>
        <dbReference type="ARBA" id="ARBA00022670"/>
    </source>
</evidence>
<keyword evidence="2" id="KW-0645">Protease</keyword>
<gene>
    <name evidence="8" type="ORF">NB231_09173</name>
</gene>
<evidence type="ECO:0000256" key="3">
    <source>
        <dbReference type="ARBA" id="ARBA00022729"/>
    </source>
</evidence>
<dbReference type="PANTHER" id="PTHR47360">
    <property type="entry name" value="MUREIN DD-ENDOPEPTIDASE MEPS/MUREIN LD-CARBOXYPEPTIDASE"/>
    <property type="match status" value="1"/>
</dbReference>
<dbReference type="OrthoDB" id="9807055at2"/>
<evidence type="ECO:0000256" key="5">
    <source>
        <dbReference type="ARBA" id="ARBA00022807"/>
    </source>
</evidence>
<proteinExistence type="inferred from homology"/>
<dbReference type="Proteomes" id="UP000003374">
    <property type="component" value="Unassembled WGS sequence"/>
</dbReference>
<feature type="domain" description="NlpC/P60" evidence="7">
    <location>
        <begin position="74"/>
        <end position="195"/>
    </location>
</feature>
<feature type="region of interest" description="Disordered" evidence="6">
    <location>
        <begin position="1"/>
        <end position="29"/>
    </location>
</feature>
<keyword evidence="5" id="KW-0788">Thiol protease</keyword>
<keyword evidence="3" id="KW-0732">Signal</keyword>
<dbReference type="PROSITE" id="PS51935">
    <property type="entry name" value="NLPC_P60"/>
    <property type="match status" value="1"/>
</dbReference>
<evidence type="ECO:0000256" key="1">
    <source>
        <dbReference type="ARBA" id="ARBA00007074"/>
    </source>
</evidence>
<dbReference type="AlphaFoldDB" id="A4BN12"/>
<keyword evidence="9" id="KW-1185">Reference proteome</keyword>
<dbReference type="PANTHER" id="PTHR47360:SF1">
    <property type="entry name" value="ENDOPEPTIDASE NLPC-RELATED"/>
    <property type="match status" value="1"/>
</dbReference>
<evidence type="ECO:0000256" key="6">
    <source>
        <dbReference type="SAM" id="MobiDB-lite"/>
    </source>
</evidence>
<evidence type="ECO:0000256" key="4">
    <source>
        <dbReference type="ARBA" id="ARBA00022801"/>
    </source>
</evidence>
<dbReference type="GO" id="GO:0006508">
    <property type="term" value="P:proteolysis"/>
    <property type="evidence" value="ECO:0007669"/>
    <property type="project" value="UniProtKB-KW"/>
</dbReference>
<dbReference type="Gene3D" id="3.90.1720.10">
    <property type="entry name" value="endopeptidase domain like (from Nostoc punctiforme)"/>
    <property type="match status" value="1"/>
</dbReference>
<dbReference type="InterPro" id="IPR052062">
    <property type="entry name" value="Murein_DD/LD_carboxypeptidase"/>
</dbReference>
<dbReference type="EMBL" id="AAOF01000002">
    <property type="protein sequence ID" value="EAR22611.1"/>
    <property type="molecule type" value="Genomic_DNA"/>
</dbReference>
<dbReference type="InterPro" id="IPR038765">
    <property type="entry name" value="Papain-like_cys_pep_sf"/>
</dbReference>
<dbReference type="GO" id="GO:0008234">
    <property type="term" value="F:cysteine-type peptidase activity"/>
    <property type="evidence" value="ECO:0007669"/>
    <property type="project" value="UniProtKB-KW"/>
</dbReference>
<comment type="similarity">
    <text evidence="1">Belongs to the peptidase C40 family.</text>
</comment>
<dbReference type="STRING" id="314278.NB231_09173"/>
<evidence type="ECO:0000313" key="9">
    <source>
        <dbReference type="Proteomes" id="UP000003374"/>
    </source>
</evidence>
<sequence length="195" mass="21414">MGNPAPRFTEHSRSGQPRTDTDGVNPTRQGPGDRLCRFEFVLAFAAALLLALAGCAELPEKRPAVAGSMPAGGGDIARALYTQLAEWRAVEYRYGGTSKRGADCSGFVYVTYLSRFGIHLPRSTERQARAGPRVSVNRLHPGDLVFFHTGWGKRHVGIYIEGGRFIHASTSSGVTMSRLDSGYWKSHFWKAVRVM</sequence>
<dbReference type="MEROPS" id="C40.004"/>